<organism evidence="1 2">
    <name type="scientific">Thelephora ganbajun</name>
    <name type="common">Ganba fungus</name>
    <dbReference type="NCBI Taxonomy" id="370292"/>
    <lineage>
        <taxon>Eukaryota</taxon>
        <taxon>Fungi</taxon>
        <taxon>Dikarya</taxon>
        <taxon>Basidiomycota</taxon>
        <taxon>Agaricomycotina</taxon>
        <taxon>Agaricomycetes</taxon>
        <taxon>Thelephorales</taxon>
        <taxon>Thelephoraceae</taxon>
        <taxon>Thelephora</taxon>
    </lineage>
</organism>
<evidence type="ECO:0000313" key="2">
    <source>
        <dbReference type="Proteomes" id="UP000886501"/>
    </source>
</evidence>
<reference evidence="1" key="1">
    <citation type="submission" date="2019-10" db="EMBL/GenBank/DDBJ databases">
        <authorList>
            <consortium name="DOE Joint Genome Institute"/>
            <person name="Kuo A."/>
            <person name="Miyauchi S."/>
            <person name="Kiss E."/>
            <person name="Drula E."/>
            <person name="Kohler A."/>
            <person name="Sanchez-Garcia M."/>
            <person name="Andreopoulos B."/>
            <person name="Barry K.W."/>
            <person name="Bonito G."/>
            <person name="Buee M."/>
            <person name="Carver A."/>
            <person name="Chen C."/>
            <person name="Cichocki N."/>
            <person name="Clum A."/>
            <person name="Culley D."/>
            <person name="Crous P.W."/>
            <person name="Fauchery L."/>
            <person name="Girlanda M."/>
            <person name="Hayes R."/>
            <person name="Keri Z."/>
            <person name="Labutti K."/>
            <person name="Lipzen A."/>
            <person name="Lombard V."/>
            <person name="Magnuson J."/>
            <person name="Maillard F."/>
            <person name="Morin E."/>
            <person name="Murat C."/>
            <person name="Nolan M."/>
            <person name="Ohm R."/>
            <person name="Pangilinan J."/>
            <person name="Pereira M."/>
            <person name="Perotto S."/>
            <person name="Peter M."/>
            <person name="Riley R."/>
            <person name="Sitrit Y."/>
            <person name="Stielow B."/>
            <person name="Szollosi G."/>
            <person name="Zifcakova L."/>
            <person name="Stursova M."/>
            <person name="Spatafora J.W."/>
            <person name="Tedersoo L."/>
            <person name="Vaario L.-M."/>
            <person name="Yamada A."/>
            <person name="Yan M."/>
            <person name="Wang P."/>
            <person name="Xu J."/>
            <person name="Bruns T."/>
            <person name="Baldrian P."/>
            <person name="Vilgalys R."/>
            <person name="Henrissat B."/>
            <person name="Grigoriev I.V."/>
            <person name="Hibbett D."/>
            <person name="Nagy L.G."/>
            <person name="Martin F.M."/>
        </authorList>
    </citation>
    <scope>NUCLEOTIDE SEQUENCE</scope>
    <source>
        <strain evidence="1">P2</strain>
    </source>
</reference>
<reference evidence="1" key="2">
    <citation type="journal article" date="2020" name="Nat. Commun.">
        <title>Large-scale genome sequencing of mycorrhizal fungi provides insights into the early evolution of symbiotic traits.</title>
        <authorList>
            <person name="Miyauchi S."/>
            <person name="Kiss E."/>
            <person name="Kuo A."/>
            <person name="Drula E."/>
            <person name="Kohler A."/>
            <person name="Sanchez-Garcia M."/>
            <person name="Morin E."/>
            <person name="Andreopoulos B."/>
            <person name="Barry K.W."/>
            <person name="Bonito G."/>
            <person name="Buee M."/>
            <person name="Carver A."/>
            <person name="Chen C."/>
            <person name="Cichocki N."/>
            <person name="Clum A."/>
            <person name="Culley D."/>
            <person name="Crous P.W."/>
            <person name="Fauchery L."/>
            <person name="Girlanda M."/>
            <person name="Hayes R.D."/>
            <person name="Keri Z."/>
            <person name="LaButti K."/>
            <person name="Lipzen A."/>
            <person name="Lombard V."/>
            <person name="Magnuson J."/>
            <person name="Maillard F."/>
            <person name="Murat C."/>
            <person name="Nolan M."/>
            <person name="Ohm R.A."/>
            <person name="Pangilinan J."/>
            <person name="Pereira M.F."/>
            <person name="Perotto S."/>
            <person name="Peter M."/>
            <person name="Pfister S."/>
            <person name="Riley R."/>
            <person name="Sitrit Y."/>
            <person name="Stielow J.B."/>
            <person name="Szollosi G."/>
            <person name="Zifcakova L."/>
            <person name="Stursova M."/>
            <person name="Spatafora J.W."/>
            <person name="Tedersoo L."/>
            <person name="Vaario L.M."/>
            <person name="Yamada A."/>
            <person name="Yan M."/>
            <person name="Wang P."/>
            <person name="Xu J."/>
            <person name="Bruns T."/>
            <person name="Baldrian P."/>
            <person name="Vilgalys R."/>
            <person name="Dunand C."/>
            <person name="Henrissat B."/>
            <person name="Grigoriev I.V."/>
            <person name="Hibbett D."/>
            <person name="Nagy L.G."/>
            <person name="Martin F.M."/>
        </authorList>
    </citation>
    <scope>NUCLEOTIDE SEQUENCE</scope>
    <source>
        <strain evidence="1">P2</strain>
    </source>
</reference>
<comment type="caution">
    <text evidence="1">The sequence shown here is derived from an EMBL/GenBank/DDBJ whole genome shotgun (WGS) entry which is preliminary data.</text>
</comment>
<name>A0ACB6Z4L6_THEGA</name>
<keyword evidence="2" id="KW-1185">Reference proteome</keyword>
<gene>
    <name evidence="1" type="ORF">BDM02DRAFT_3263623</name>
</gene>
<evidence type="ECO:0000313" key="1">
    <source>
        <dbReference type="EMBL" id="KAF9644325.1"/>
    </source>
</evidence>
<sequence length="306" mass="34898">MPSPNSPALQELNRLDTSSPDFHNQLYDLLYGKDCKQCVPNLQDDDLVWLVDYLDKCLRELRSICGTREILPTSYTISPHLLNISSNPFVQGGFGDVYQGTLDGSEVCIKRVRVYTQDGPQKVTKTFYREAAIWKRLTHPNILHLLGITITPLQLVSNWMSVVWRLSVKYLSGRTSVSQENYGWSFEWWMPVHKRRHHQRSPSMSRSWCCCGRGEGYEFRRRDDTGNLGHVGDLEPENLTSRRVAELEQGLHRVDPCNSVCAPQNITQKQENGWAFAGRILGLVPSNGGNRERGMLGGYDLMLPML</sequence>
<accession>A0ACB6Z4L6</accession>
<protein>
    <submittedName>
        <fullName evidence="1">Uncharacterized protein</fullName>
    </submittedName>
</protein>
<dbReference type="Proteomes" id="UP000886501">
    <property type="component" value="Unassembled WGS sequence"/>
</dbReference>
<dbReference type="EMBL" id="MU118147">
    <property type="protein sequence ID" value="KAF9644325.1"/>
    <property type="molecule type" value="Genomic_DNA"/>
</dbReference>
<proteinExistence type="predicted"/>